<comment type="function">
    <text evidence="2">Catalyzes the hydrolysis of 5-hydroxyisourate (HIU) to 2-oxo-4-hydroxy-4-carboxy-5-ureidoimidazoline (OHCU).</text>
</comment>
<evidence type="ECO:0000256" key="9">
    <source>
        <dbReference type="PIRSR" id="PIRSR600895-51"/>
    </source>
</evidence>
<dbReference type="InterPro" id="IPR000895">
    <property type="entry name" value="Transthyretin/HIU_hydrolase"/>
</dbReference>
<evidence type="ECO:0000256" key="4">
    <source>
        <dbReference type="ARBA" id="ARBA00011881"/>
    </source>
</evidence>
<dbReference type="InterPro" id="IPR014306">
    <property type="entry name" value="Hydroxyisourate_hydrolase"/>
</dbReference>
<evidence type="ECO:0000256" key="5">
    <source>
        <dbReference type="ARBA" id="ARBA00012609"/>
    </source>
</evidence>
<dbReference type="PROSITE" id="PS00769">
    <property type="entry name" value="TRANSTHYRETIN_2"/>
    <property type="match status" value="1"/>
</dbReference>
<dbReference type="OrthoDB" id="9792386at2"/>
<keyword evidence="7 10" id="KW-0659">Purine metabolism</keyword>
<name>A0A0K6IL74_9GAMM</name>
<proteinExistence type="inferred from homology"/>
<keyword evidence="8 10" id="KW-0378">Hydrolase</keyword>
<dbReference type="FunFam" id="2.60.40.180:FF:000005">
    <property type="entry name" value="5-hydroxyisourate hydrolase"/>
    <property type="match status" value="1"/>
</dbReference>
<comment type="subunit">
    <text evidence="4 10">Homotetramer.</text>
</comment>
<evidence type="ECO:0000256" key="2">
    <source>
        <dbReference type="ARBA" id="ARBA00002704"/>
    </source>
</evidence>
<dbReference type="Pfam" id="PF00576">
    <property type="entry name" value="Transthyretin"/>
    <property type="match status" value="1"/>
</dbReference>
<feature type="binding site" evidence="9">
    <location>
        <position position="46"/>
    </location>
    <ligand>
        <name>substrate</name>
    </ligand>
</feature>
<evidence type="ECO:0000259" key="11">
    <source>
        <dbReference type="Pfam" id="PF00576"/>
    </source>
</evidence>
<protein>
    <recommendedName>
        <fullName evidence="6 10">5-hydroxyisourate hydrolase</fullName>
        <shortName evidence="10">HIU hydrolase</shortName>
        <shortName evidence="10">HIUHase</shortName>
        <ecNumber evidence="5 10">3.5.2.17</ecNumber>
    </recommendedName>
</protein>
<feature type="binding site" evidence="9">
    <location>
        <position position="7"/>
    </location>
    <ligand>
        <name>substrate</name>
    </ligand>
</feature>
<comment type="catalytic activity">
    <reaction evidence="1 10">
        <text>5-hydroxyisourate + H2O = 5-hydroxy-2-oxo-4-ureido-2,5-dihydro-1H-imidazole-5-carboxylate + H(+)</text>
        <dbReference type="Rhea" id="RHEA:23736"/>
        <dbReference type="ChEBI" id="CHEBI:15377"/>
        <dbReference type="ChEBI" id="CHEBI:15378"/>
        <dbReference type="ChEBI" id="CHEBI:18072"/>
        <dbReference type="ChEBI" id="CHEBI:58639"/>
        <dbReference type="EC" id="3.5.2.17"/>
    </reaction>
</comment>
<dbReference type="InterPro" id="IPR023416">
    <property type="entry name" value="Transthyretin/HIU_hydrolase_d"/>
</dbReference>
<reference evidence="13" key="1">
    <citation type="submission" date="2015-08" db="EMBL/GenBank/DDBJ databases">
        <authorList>
            <person name="Varghese N."/>
        </authorList>
    </citation>
    <scope>NUCLEOTIDE SEQUENCE [LARGE SCALE GENOMIC DNA]</scope>
    <source>
        <strain evidence="13">JCM 18476</strain>
    </source>
</reference>
<evidence type="ECO:0000313" key="12">
    <source>
        <dbReference type="EMBL" id="CUB03836.1"/>
    </source>
</evidence>
<dbReference type="SUPFAM" id="SSF49472">
    <property type="entry name" value="Transthyretin (synonym: prealbumin)"/>
    <property type="match status" value="1"/>
</dbReference>
<evidence type="ECO:0000256" key="1">
    <source>
        <dbReference type="ARBA" id="ARBA00001043"/>
    </source>
</evidence>
<evidence type="ECO:0000313" key="13">
    <source>
        <dbReference type="Proteomes" id="UP000182769"/>
    </source>
</evidence>
<organism evidence="12 13">
    <name type="scientific">Marinomonas fungiae</name>
    <dbReference type="NCBI Taxonomy" id="1137284"/>
    <lineage>
        <taxon>Bacteria</taxon>
        <taxon>Pseudomonadati</taxon>
        <taxon>Pseudomonadota</taxon>
        <taxon>Gammaproteobacteria</taxon>
        <taxon>Oceanospirillales</taxon>
        <taxon>Oceanospirillaceae</taxon>
        <taxon>Marinomonas</taxon>
    </lineage>
</organism>
<dbReference type="Gene3D" id="2.60.40.180">
    <property type="entry name" value="Transthyretin/hydroxyisourate hydrolase domain"/>
    <property type="match status" value="1"/>
</dbReference>
<dbReference type="Proteomes" id="UP000182769">
    <property type="component" value="Unassembled WGS sequence"/>
</dbReference>
<dbReference type="GO" id="GO:0033971">
    <property type="term" value="F:hydroxyisourate hydrolase activity"/>
    <property type="evidence" value="ECO:0007669"/>
    <property type="project" value="UniProtKB-EC"/>
</dbReference>
<dbReference type="PANTHER" id="PTHR10395">
    <property type="entry name" value="URICASE AND TRANSTHYRETIN-RELATED"/>
    <property type="match status" value="1"/>
</dbReference>
<dbReference type="GO" id="GO:0006144">
    <property type="term" value="P:purine nucleobase metabolic process"/>
    <property type="evidence" value="ECO:0007669"/>
    <property type="project" value="UniProtKB-KW"/>
</dbReference>
<evidence type="ECO:0000256" key="7">
    <source>
        <dbReference type="ARBA" id="ARBA00022631"/>
    </source>
</evidence>
<dbReference type="NCBIfam" id="TIGR02962">
    <property type="entry name" value="hdxy_isourate"/>
    <property type="match status" value="1"/>
</dbReference>
<keyword evidence="13" id="KW-1185">Reference proteome</keyword>
<dbReference type="RefSeq" id="WP_055462782.1">
    <property type="nucleotide sequence ID" value="NZ_CYHG01000004.1"/>
</dbReference>
<dbReference type="InterPro" id="IPR036817">
    <property type="entry name" value="Transthyretin/HIU_hydrolase_sf"/>
</dbReference>
<dbReference type="InterPro" id="IPR023419">
    <property type="entry name" value="Transthyretin_CS"/>
</dbReference>
<dbReference type="EC" id="3.5.2.17" evidence="5 10"/>
<dbReference type="CDD" id="cd05822">
    <property type="entry name" value="TLP_HIUase"/>
    <property type="match status" value="1"/>
</dbReference>
<dbReference type="EMBL" id="CYHG01000004">
    <property type="protein sequence ID" value="CUB03836.1"/>
    <property type="molecule type" value="Genomic_DNA"/>
</dbReference>
<gene>
    <name evidence="12" type="ORF">Ga0061065_104267</name>
</gene>
<dbReference type="PANTHER" id="PTHR10395:SF7">
    <property type="entry name" value="5-HYDROXYISOURATE HYDROLASE"/>
    <property type="match status" value="1"/>
</dbReference>
<dbReference type="STRING" id="1137284.GCA_001418205_01687"/>
<feature type="binding site" evidence="9">
    <location>
        <position position="115"/>
    </location>
    <ligand>
        <name>substrate</name>
    </ligand>
</feature>
<dbReference type="AlphaFoldDB" id="A0A0K6IL74"/>
<accession>A0A0K6IL74</accession>
<feature type="domain" description="Transthyretin/hydroxyisourate hydrolase" evidence="11">
    <location>
        <begin position="4"/>
        <end position="117"/>
    </location>
</feature>
<dbReference type="PRINTS" id="PR00189">
    <property type="entry name" value="TRNSTHYRETIN"/>
</dbReference>
<evidence type="ECO:0000256" key="3">
    <source>
        <dbReference type="ARBA" id="ARBA00009850"/>
    </source>
</evidence>
<sequence length="118" mass="13117">MGYLTTHILDTTRGVAASGVMLELYALAQDGSRKLLQQTFTNGDGRCDAPLLEGEAFQAGRYELEFAIGDYFAEQGIEMPEPRFLDVVVLRFGIADEDSHYHVPLLVTPYSYSTYRGS</sequence>
<evidence type="ECO:0000256" key="6">
    <source>
        <dbReference type="ARBA" id="ARBA00017539"/>
    </source>
</evidence>
<comment type="similarity">
    <text evidence="3 10">Belongs to the transthyretin family. 5-hydroxyisourate hydrolase subfamily.</text>
</comment>
<evidence type="ECO:0000256" key="8">
    <source>
        <dbReference type="ARBA" id="ARBA00022801"/>
    </source>
</evidence>
<evidence type="ECO:0000256" key="10">
    <source>
        <dbReference type="RuleBase" id="RU361270"/>
    </source>
</evidence>